<dbReference type="RefSeq" id="WP_183933044.1">
    <property type="nucleotide sequence ID" value="NZ_JACICF010000001.1"/>
</dbReference>
<evidence type="ECO:0000256" key="2">
    <source>
        <dbReference type="ARBA" id="ARBA00009077"/>
    </source>
</evidence>
<reference evidence="8 9" key="1">
    <citation type="submission" date="2020-08" db="EMBL/GenBank/DDBJ databases">
        <title>Genomic Encyclopedia of Type Strains, Phase IV (KMG-IV): sequencing the most valuable type-strain genomes for metagenomic binning, comparative biology and taxonomic classification.</title>
        <authorList>
            <person name="Goeker M."/>
        </authorList>
    </citation>
    <scope>NUCLEOTIDE SEQUENCE [LARGE SCALE GENOMIC DNA]</scope>
    <source>
        <strain evidence="8 9">DSM 24194</strain>
    </source>
</reference>
<dbReference type="InterPro" id="IPR015424">
    <property type="entry name" value="PyrdxlP-dep_Trfase"/>
</dbReference>
<comment type="similarity">
    <text evidence="2 7">Belongs to the trans-sulfuration enzymes family.</text>
</comment>
<dbReference type="GO" id="GO:0019450">
    <property type="term" value="P:L-cysteine catabolic process to pyruvate"/>
    <property type="evidence" value="ECO:0007669"/>
    <property type="project" value="TreeGrafter"/>
</dbReference>
<dbReference type="GO" id="GO:0030170">
    <property type="term" value="F:pyridoxal phosphate binding"/>
    <property type="evidence" value="ECO:0007669"/>
    <property type="project" value="InterPro"/>
</dbReference>
<comment type="cofactor">
    <cofactor evidence="1 7">
        <name>pyridoxal 5'-phosphate</name>
        <dbReference type="ChEBI" id="CHEBI:597326"/>
    </cofactor>
</comment>
<evidence type="ECO:0000313" key="8">
    <source>
        <dbReference type="EMBL" id="MBB3763714.1"/>
    </source>
</evidence>
<evidence type="ECO:0000256" key="4">
    <source>
        <dbReference type="ARBA" id="ARBA00023239"/>
    </source>
</evidence>
<dbReference type="GO" id="GO:0019346">
    <property type="term" value="P:transsulfuration"/>
    <property type="evidence" value="ECO:0007669"/>
    <property type="project" value="InterPro"/>
</dbReference>
<dbReference type="EC" id="4.4.1.8" evidence="8"/>
<comment type="catalytic activity">
    <reaction evidence="5">
        <text>L,L-cystathionine + H2O = L-homocysteine + pyruvate + NH4(+)</text>
        <dbReference type="Rhea" id="RHEA:13965"/>
        <dbReference type="ChEBI" id="CHEBI:15361"/>
        <dbReference type="ChEBI" id="CHEBI:15377"/>
        <dbReference type="ChEBI" id="CHEBI:28938"/>
        <dbReference type="ChEBI" id="CHEBI:58161"/>
        <dbReference type="ChEBI" id="CHEBI:58199"/>
    </reaction>
</comment>
<evidence type="ECO:0000256" key="6">
    <source>
        <dbReference type="PIRSR" id="PIRSR001434-2"/>
    </source>
</evidence>
<dbReference type="InterPro" id="IPR015421">
    <property type="entry name" value="PyrdxlP-dep_Trfase_major"/>
</dbReference>
<dbReference type="SUPFAM" id="SSF53383">
    <property type="entry name" value="PLP-dependent transferases"/>
    <property type="match status" value="1"/>
</dbReference>
<dbReference type="Gene3D" id="3.40.640.10">
    <property type="entry name" value="Type I PLP-dependent aspartate aminotransferase-like (Major domain)"/>
    <property type="match status" value="1"/>
</dbReference>
<dbReference type="FunFam" id="3.40.640.10:FF:000046">
    <property type="entry name" value="Cystathionine gamma-lyase"/>
    <property type="match status" value="1"/>
</dbReference>
<name>A0A839Z4X3_9SPHN</name>
<dbReference type="InterPro" id="IPR000277">
    <property type="entry name" value="Cys/Met-Metab_PyrdxlP-dep_enz"/>
</dbReference>
<dbReference type="InterPro" id="IPR006233">
    <property type="entry name" value="Cys_b_lyase_bac"/>
</dbReference>
<evidence type="ECO:0000256" key="1">
    <source>
        <dbReference type="ARBA" id="ARBA00001933"/>
    </source>
</evidence>
<evidence type="ECO:0000256" key="7">
    <source>
        <dbReference type="RuleBase" id="RU362118"/>
    </source>
</evidence>
<accession>A0A839Z4X3</accession>
<dbReference type="NCBIfam" id="TIGR01324">
    <property type="entry name" value="cysta_beta_ly_B"/>
    <property type="match status" value="1"/>
</dbReference>
<dbReference type="Proteomes" id="UP000578569">
    <property type="component" value="Unassembled WGS sequence"/>
</dbReference>
<dbReference type="PANTHER" id="PTHR43500">
    <property type="entry name" value="CYSTATHIONINE BETA-LYASE-RELATED"/>
    <property type="match status" value="1"/>
</dbReference>
<feature type="modified residue" description="N6-(pyridoxal phosphate)lysine" evidence="6">
    <location>
        <position position="205"/>
    </location>
</feature>
<evidence type="ECO:0000256" key="3">
    <source>
        <dbReference type="ARBA" id="ARBA00022898"/>
    </source>
</evidence>
<organism evidence="8 9">
    <name type="scientific">Sphingomicrobium lutaoense</name>
    <dbReference type="NCBI Taxonomy" id="515949"/>
    <lineage>
        <taxon>Bacteria</taxon>
        <taxon>Pseudomonadati</taxon>
        <taxon>Pseudomonadota</taxon>
        <taxon>Alphaproteobacteria</taxon>
        <taxon>Sphingomonadales</taxon>
        <taxon>Sphingomonadaceae</taxon>
        <taxon>Sphingomicrobium</taxon>
    </lineage>
</organism>
<comment type="caution">
    <text evidence="8">The sequence shown here is derived from an EMBL/GenBank/DDBJ whole genome shotgun (WGS) entry which is preliminary data.</text>
</comment>
<gene>
    <name evidence="8" type="ORF">FHS50_000737</name>
</gene>
<keyword evidence="4 8" id="KW-0456">Lyase</keyword>
<dbReference type="EMBL" id="JACICF010000001">
    <property type="protein sequence ID" value="MBB3763714.1"/>
    <property type="molecule type" value="Genomic_DNA"/>
</dbReference>
<protein>
    <submittedName>
        <fullName evidence="8">Cystathionine beta-lyase</fullName>
        <ecNumber evidence="8">4.4.1.8</ecNumber>
    </submittedName>
</protein>
<dbReference type="PIRSF" id="PIRSF001434">
    <property type="entry name" value="CGS"/>
    <property type="match status" value="1"/>
</dbReference>
<keyword evidence="3 6" id="KW-0663">Pyridoxal phosphate</keyword>
<dbReference type="AlphaFoldDB" id="A0A839Z4X3"/>
<dbReference type="Pfam" id="PF01053">
    <property type="entry name" value="Cys_Met_Meta_PP"/>
    <property type="match status" value="1"/>
</dbReference>
<sequence>MGGGRRKTETRLIHPDAHASRDFEAVPTPIYRASTVFFDSLAEAFDHGEDHYRYGVNGTPTTRELELRMAGIEGAAGCILAPSGLAAIALTYIACCRPGDHALLPASAYAPNSRIARFLADFGIDVQIYDPCIGAGIESLVTDRTRLIWCESPGSISMEVQDIPAICKIAARHDILVAVDNSYAAGLLFNPLTHGADLSVHALTKYPGGHGDVLMGCINARSDRMAKKMRDTARLLGICVSPDDAALVLRGLPSMAMRIAHVERQALDLARWMRDQPCVEKVLHPAFPDCPGHEIWKRDFSGSAGIFSVIFLDWSRAQVEAFVDSLELFRIGYSWGGPVSLAMAYRGLDRPTPEKGARLVRFSVGFEDVEDLRADLARAIERASG</sequence>
<dbReference type="Gene3D" id="3.90.1150.10">
    <property type="entry name" value="Aspartate Aminotransferase, domain 1"/>
    <property type="match status" value="1"/>
</dbReference>
<proteinExistence type="inferred from homology"/>
<keyword evidence="9" id="KW-1185">Reference proteome</keyword>
<evidence type="ECO:0000256" key="5">
    <source>
        <dbReference type="ARBA" id="ARBA00047517"/>
    </source>
</evidence>
<dbReference type="GO" id="GO:0047804">
    <property type="term" value="F:cysteine-S-conjugate beta-lyase activity"/>
    <property type="evidence" value="ECO:0007669"/>
    <property type="project" value="InterPro"/>
</dbReference>
<dbReference type="InterPro" id="IPR015422">
    <property type="entry name" value="PyrdxlP-dep_Trfase_small"/>
</dbReference>
<evidence type="ECO:0000313" key="9">
    <source>
        <dbReference type="Proteomes" id="UP000578569"/>
    </source>
</evidence>
<dbReference type="PANTHER" id="PTHR43500:SF1">
    <property type="entry name" value="CYSTATHIONINE BETA-LYASE-RELATED"/>
    <property type="match status" value="1"/>
</dbReference>